<feature type="compositionally biased region" description="Polar residues" evidence="1">
    <location>
        <begin position="32"/>
        <end position="42"/>
    </location>
</feature>
<evidence type="ECO:0000313" key="3">
    <source>
        <dbReference type="Proteomes" id="UP001642464"/>
    </source>
</evidence>
<feature type="region of interest" description="Disordered" evidence="1">
    <location>
        <begin position="703"/>
        <end position="766"/>
    </location>
</feature>
<gene>
    <name evidence="2" type="ORF">SCF082_LOCUS6830</name>
</gene>
<comment type="caution">
    <text evidence="2">The sequence shown here is derived from an EMBL/GenBank/DDBJ whole genome shotgun (WGS) entry which is preliminary data.</text>
</comment>
<dbReference type="Proteomes" id="UP001642464">
    <property type="component" value="Unassembled WGS sequence"/>
</dbReference>
<protein>
    <submittedName>
        <fullName evidence="2">Copia protein</fullName>
    </submittedName>
</protein>
<feature type="region of interest" description="Disordered" evidence="1">
    <location>
        <begin position="1400"/>
        <end position="1426"/>
    </location>
</feature>
<proteinExistence type="predicted"/>
<evidence type="ECO:0000256" key="1">
    <source>
        <dbReference type="SAM" id="MobiDB-lite"/>
    </source>
</evidence>
<organism evidence="2 3">
    <name type="scientific">Durusdinium trenchii</name>
    <dbReference type="NCBI Taxonomy" id="1381693"/>
    <lineage>
        <taxon>Eukaryota</taxon>
        <taxon>Sar</taxon>
        <taxon>Alveolata</taxon>
        <taxon>Dinophyceae</taxon>
        <taxon>Suessiales</taxon>
        <taxon>Symbiodiniaceae</taxon>
        <taxon>Durusdinium</taxon>
    </lineage>
</organism>
<accession>A0ABP0IFS1</accession>
<name>A0ABP0IFS1_9DINO</name>
<feature type="region of interest" description="Disordered" evidence="1">
    <location>
        <begin position="655"/>
        <end position="690"/>
    </location>
</feature>
<feature type="compositionally biased region" description="Low complexity" evidence="1">
    <location>
        <begin position="655"/>
        <end position="667"/>
    </location>
</feature>
<sequence length="1426" mass="160162">MMFNTVPTDPWQHWNQQQRADASSRRPFVDRTGSSSQTSQPFSAAAFASTLGSAQPQAPQQADAGTSSVPTSAFNLLGKQAPPLSTAPPPGRQSPDQLVANALNQALTGEKRSIPTWNGSPSTLRSWLKLLAIWEYESTVPMDKRGIKLLQSFPDGSQPRHIADTVPVEVLLSPQGYGEILSAIHQKYAPFLEASAPQAIDHFLFEGERSKGESFSAFIATKQLQRQEMEAQMGERVSDKLCGRILLRQANLNELQREKVTLRGPALRTFDEVANMLRPLDRPEILARTTEAGSTSKAYAVFDNMPPEYDIAEQDEAPEVEEEYFEEWSADEDEEGFPLVYFEDREHDEMEAMEIMAYHSAYRDVRRELQKRRNERGAVRRDKGGKHGGKGSFGALVDTAAEEAVIGSSALRALQQELRKFGLRTIPVDSHHPRPSAGGIGGAAIVESMVEIPIGLHYFIYPVKSIYFEIYYLTCYYMDYYLFPSPTIHVNDLGIFTGGSGYVDNRCRSRLMASLRDRAAKVLASGSENPPPRPVDSEKKACQAWKRLILAVLMLFRNTRQEMLMEYLTQRIPEPEEVPALENKRKKNKGLDPEAKLRMGIGKPLSRSVAQKECTYKIEDCSHDSDYLRHRAGRGHFWFTCLVCGARWERLETSLPSSSSTSLVVEAPKGRQSKQAYPKQIPPPRYRQDLQGQNLDVQVKFEGSMKQLPIAPRRRSKSQSRSMESMSGLVPLQAGPKTKATSPTSPMTSEPTERYQLNTEEESPISIPPSEWEEAMMAYEDIKTQQVEAVHGDPRQDLMSTSDEVPETSFQHHKFEEFNYQQTGIFSVVVDMCTFGLRTVYGYLAKKETLLVTNLYPLAKSLHRHRCQGDHDHQWLLGGKAAAAAQYTPAFVQAILKALHRHLHQFTNYAGYFDGFYFDGFFDFALDPGTLTAGNHQAMESFQCCPKTLDSQTLSPAAMKDLVLRLHPEQLIQLETEVYGLVSGPAWWRRTLLEVLVKECGYRVNPYDRCVLTLDAEDRGPGAKTRGIIVVEVDDLLESGDAEHRRKMEWLESKFRFGKATELQKETQGTAYAGRRLKQLKDFSFEHTMNDYIANRLKKVEHQKVPLRLASETILNSQEEAALRGTIASINWIAREGRPDAAAAASILSSSFPNPSVNDAIMTNKVVDKRKGHQVTLKVHSIPEEQVRHFVVSDASFDQTGRLKPQHGWLQGVTTPDLNKGLEAKITLISWKSRKLRRKAGSTMLCESISLSTALGALEKQVAMWKSICQSRFDVRKQVEAEDTKGLHGSCTVIASEDANYTDPKAIAIVDAKSVFDASASEQAQGNDDRTALEMAVVKDSLKDSLARLKGRIRWVPHNQNPSDPLTKLFQAHEEPMARLLKNNSFQLQFEEHVLAEGPQHLHRKKTKISPTEIWGADETKDRNES</sequence>
<dbReference type="EMBL" id="CAXAMM010003780">
    <property type="protein sequence ID" value="CAK9001198.1"/>
    <property type="molecule type" value="Genomic_DNA"/>
</dbReference>
<feature type="compositionally biased region" description="Polar residues" evidence="1">
    <location>
        <begin position="65"/>
        <end position="74"/>
    </location>
</feature>
<keyword evidence="3" id="KW-1185">Reference proteome</keyword>
<reference evidence="2 3" key="1">
    <citation type="submission" date="2024-02" db="EMBL/GenBank/DDBJ databases">
        <authorList>
            <person name="Chen Y."/>
            <person name="Shah S."/>
            <person name="Dougan E. K."/>
            <person name="Thang M."/>
            <person name="Chan C."/>
        </authorList>
    </citation>
    <scope>NUCLEOTIDE SEQUENCE [LARGE SCALE GENOMIC DNA]</scope>
</reference>
<feature type="compositionally biased region" description="Low complexity" evidence="1">
    <location>
        <begin position="54"/>
        <end position="64"/>
    </location>
</feature>
<feature type="region of interest" description="Disordered" evidence="1">
    <location>
        <begin position="1"/>
        <end position="96"/>
    </location>
</feature>
<feature type="compositionally biased region" description="Low complexity" evidence="1">
    <location>
        <begin position="741"/>
        <end position="750"/>
    </location>
</feature>
<evidence type="ECO:0000313" key="2">
    <source>
        <dbReference type="EMBL" id="CAK9001198.1"/>
    </source>
</evidence>